<dbReference type="EMBL" id="JAKOAV010000052">
    <property type="protein sequence ID" value="MDF9409934.1"/>
    <property type="molecule type" value="Genomic_DNA"/>
</dbReference>
<keyword evidence="1" id="KW-0472">Membrane</keyword>
<keyword evidence="1" id="KW-0812">Transmembrane</keyword>
<dbReference type="InterPro" id="IPR011042">
    <property type="entry name" value="6-blade_b-propeller_TolB-like"/>
</dbReference>
<proteinExistence type="predicted"/>
<dbReference type="RefSeq" id="WP_277445460.1">
    <property type="nucleotide sequence ID" value="NZ_JAKOAV010000052.1"/>
</dbReference>
<dbReference type="Gene3D" id="2.120.10.30">
    <property type="entry name" value="TolB, C-terminal domain"/>
    <property type="match status" value="1"/>
</dbReference>
<organism evidence="2 3">
    <name type="scientific">Pelotomaculum isophthalicicum JI</name>
    <dbReference type="NCBI Taxonomy" id="947010"/>
    <lineage>
        <taxon>Bacteria</taxon>
        <taxon>Bacillati</taxon>
        <taxon>Bacillota</taxon>
        <taxon>Clostridia</taxon>
        <taxon>Eubacteriales</taxon>
        <taxon>Desulfotomaculaceae</taxon>
        <taxon>Pelotomaculum</taxon>
    </lineage>
</organism>
<reference evidence="2" key="1">
    <citation type="submission" date="2022-02" db="EMBL/GenBank/DDBJ databases">
        <authorList>
            <person name="Leng L."/>
        </authorList>
    </citation>
    <scope>NUCLEOTIDE SEQUENCE</scope>
    <source>
        <strain evidence="2">JI</strain>
    </source>
</reference>
<gene>
    <name evidence="2" type="ORF">L7E55_16550</name>
</gene>
<name>A0A9X4H9A3_9FIRM</name>
<evidence type="ECO:0000313" key="3">
    <source>
        <dbReference type="Proteomes" id="UP001154312"/>
    </source>
</evidence>
<feature type="transmembrane region" description="Helical" evidence="1">
    <location>
        <begin position="6"/>
        <end position="24"/>
    </location>
</feature>
<sequence>MYFLPIILMVVALLCFVLAVLFIMRFKKTRTASYMVLFFILLVLGISIGLAGIRYTIPVRTSQDVDDKLNISGNDAPIIFSRDGNLYSVRLDGAAPVPLTNTGYNRVTYYLPQEGKLLFIRGQDVGNLTGDVMSIDFATGRQSTLLPASILGLPGFLGFVDAALTPGESRLIVADGNEAAGGGLLHTASPDGKSFSSSITGNIAAQNCAFNPNGNGLAFENHHTDVRATLIYNLDWNKTPVPLITSADNDYHALWAEDFSWRPDGSAVTFFGYTFDNLAEGPKNGIYEVTTSGSVTQLYPAPGKWIYNLHWLSADCLAFIAMPASGHKGTDPGPAEFCILDTQTGQLSRLMSLYYEVGSPQWSWNQDRTAFVFQKEWRGSLWVKNVSTGAEREIASTEGVDPYRFSWGSDPFASRH</sequence>
<feature type="transmembrane region" description="Helical" evidence="1">
    <location>
        <begin position="36"/>
        <end position="57"/>
    </location>
</feature>
<dbReference type="AlphaFoldDB" id="A0A9X4H9A3"/>
<evidence type="ECO:0000256" key="1">
    <source>
        <dbReference type="SAM" id="Phobius"/>
    </source>
</evidence>
<comment type="caution">
    <text evidence="2">The sequence shown here is derived from an EMBL/GenBank/DDBJ whole genome shotgun (WGS) entry which is preliminary data.</text>
</comment>
<dbReference type="SUPFAM" id="SSF82171">
    <property type="entry name" value="DPP6 N-terminal domain-like"/>
    <property type="match status" value="1"/>
</dbReference>
<protein>
    <submittedName>
        <fullName evidence="2">Uncharacterized protein</fullName>
    </submittedName>
</protein>
<keyword evidence="3" id="KW-1185">Reference proteome</keyword>
<dbReference type="Proteomes" id="UP001154312">
    <property type="component" value="Unassembled WGS sequence"/>
</dbReference>
<accession>A0A9X4H9A3</accession>
<evidence type="ECO:0000313" key="2">
    <source>
        <dbReference type="EMBL" id="MDF9409934.1"/>
    </source>
</evidence>
<keyword evidence="1" id="KW-1133">Transmembrane helix</keyword>